<reference evidence="1 2" key="1">
    <citation type="submission" date="2015-11" db="EMBL/GenBank/DDBJ databases">
        <title>Genomic analysis of 38 Legionella species identifies large and diverse effector repertoires.</title>
        <authorList>
            <person name="Burstein D."/>
            <person name="Amaro F."/>
            <person name="Zusman T."/>
            <person name="Lifshitz Z."/>
            <person name="Cohen O."/>
            <person name="Gilbert J.A."/>
            <person name="Pupko T."/>
            <person name="Shuman H.A."/>
            <person name="Segal G."/>
        </authorList>
    </citation>
    <scope>NUCLEOTIDE SEQUENCE [LARGE SCALE GENOMIC DNA]</scope>
    <source>
        <strain evidence="1 2">ATCC 49751</strain>
    </source>
</reference>
<name>A0A0W0VVK4_9GAMM</name>
<dbReference type="PATRIC" id="fig|45067.4.peg.457"/>
<dbReference type="Proteomes" id="UP000054869">
    <property type="component" value="Unassembled WGS sequence"/>
</dbReference>
<protein>
    <submittedName>
        <fullName evidence="1">Uncharacterized protein</fullName>
    </submittedName>
</protein>
<sequence>MPFPTLLSVNDWRKKGQPDPRVEELLTKIYDAKTIYERFDNLIDLLTHVQSFSENKNYSDLHSSILTVIGHIVNEDTIENIHEKIEARVRLRQYDPYYMPWARPEPGDVSNDPWALYKAESRNKDKEELESIFVQFYDKLRKSSNLLVYGGRGSKEEETIWTLRSNVDEKTFSPEELEGFRAIPYQGKLLKLATTGKADNRRLTFDYVTTAKLSIKGYDTFSQTTEDFPKRAIYTVHANGSFFIGRSLAPQRISWLLDPDPILHPSYADYYSQTRLFMAGQTEIPQGEPTMMDSGSGHYAPDYEQTQQAITFFKKLGLVNNHTLLPYYRFDARHNEYVYTPIHCTQLQAILMDFANSNRIDIRKLTPEYLKEQNPELYMLYIMQSKINDELATWKKESSVIIDFPSPQTTQLNQAVELFSKFGDFTQPDKTLALLQNVAKAIDNWNEYHQTSGKTSRRQGAVNNLEKRVQEQILYYTSYLLLTQFTGEIPGNYHEIVKDFVDRKADIALTIERIAKLRDVSSSGFFEEKKKVLSETQDIKQILHLIAQSQDASPRRLKEINSRLTQELEGIGVEVSENLSLH</sequence>
<dbReference type="OrthoDB" id="5653607at2"/>
<evidence type="ECO:0000313" key="1">
    <source>
        <dbReference type="EMBL" id="KTD24295.1"/>
    </source>
</evidence>
<evidence type="ECO:0000313" key="2">
    <source>
        <dbReference type="Proteomes" id="UP000054869"/>
    </source>
</evidence>
<dbReference type="STRING" id="45067.Llan_0434"/>
<dbReference type="EMBL" id="LNYI01000010">
    <property type="protein sequence ID" value="KTD24295.1"/>
    <property type="molecule type" value="Genomic_DNA"/>
</dbReference>
<gene>
    <name evidence="1" type="ORF">Llan_0434</name>
</gene>
<comment type="caution">
    <text evidence="1">The sequence shown here is derived from an EMBL/GenBank/DDBJ whole genome shotgun (WGS) entry which is preliminary data.</text>
</comment>
<dbReference type="AlphaFoldDB" id="A0A0W0VVK4"/>
<proteinExistence type="predicted"/>
<organism evidence="1 2">
    <name type="scientific">Legionella lansingensis</name>
    <dbReference type="NCBI Taxonomy" id="45067"/>
    <lineage>
        <taxon>Bacteria</taxon>
        <taxon>Pseudomonadati</taxon>
        <taxon>Pseudomonadota</taxon>
        <taxon>Gammaproteobacteria</taxon>
        <taxon>Legionellales</taxon>
        <taxon>Legionellaceae</taxon>
        <taxon>Legionella</taxon>
    </lineage>
</organism>
<accession>A0A0W0VVK4</accession>
<keyword evidence="2" id="KW-1185">Reference proteome</keyword>
<dbReference type="RefSeq" id="WP_028373012.1">
    <property type="nucleotide sequence ID" value="NZ_CAAAJD010000009.1"/>
</dbReference>